<dbReference type="EMBL" id="CAMXCT020000451">
    <property type="protein sequence ID" value="CAL1132397.1"/>
    <property type="molecule type" value="Genomic_DNA"/>
</dbReference>
<name>A0A9P1BSY1_9DINO</name>
<dbReference type="InterPro" id="IPR041261">
    <property type="entry name" value="R2K_2"/>
</dbReference>
<reference evidence="4 5" key="2">
    <citation type="submission" date="2024-05" db="EMBL/GenBank/DDBJ databases">
        <authorList>
            <person name="Chen Y."/>
            <person name="Shah S."/>
            <person name="Dougan E. K."/>
            <person name="Thang M."/>
            <person name="Chan C."/>
        </authorList>
    </citation>
    <scope>NUCLEOTIDE SEQUENCE [LARGE SCALE GENOMIC DNA]</scope>
</reference>
<evidence type="ECO:0000256" key="1">
    <source>
        <dbReference type="SAM" id="Phobius"/>
    </source>
</evidence>
<proteinExistence type="predicted"/>
<evidence type="ECO:0000313" key="5">
    <source>
        <dbReference type="Proteomes" id="UP001152797"/>
    </source>
</evidence>
<keyword evidence="1" id="KW-0472">Membrane</keyword>
<protein>
    <submittedName>
        <fullName evidence="4">ATP-grasp domain-containing protein</fullName>
    </submittedName>
</protein>
<dbReference type="EMBL" id="CAMXCT010000451">
    <property type="protein sequence ID" value="CAI3979022.1"/>
    <property type="molecule type" value="Genomic_DNA"/>
</dbReference>
<dbReference type="AlphaFoldDB" id="A0A9P1BSY1"/>
<dbReference type="OrthoDB" id="414650at2759"/>
<keyword evidence="1" id="KW-1133">Transmembrane helix</keyword>
<evidence type="ECO:0000259" key="2">
    <source>
        <dbReference type="Pfam" id="PF18299"/>
    </source>
</evidence>
<gene>
    <name evidence="3" type="ORF">C1SCF055_LOCUS7009</name>
</gene>
<feature type="transmembrane region" description="Helical" evidence="1">
    <location>
        <begin position="90"/>
        <end position="110"/>
    </location>
</feature>
<feature type="domain" description="ATP-grasp" evidence="2">
    <location>
        <begin position="240"/>
        <end position="405"/>
    </location>
</feature>
<dbReference type="EMBL" id="CAMXCT030000451">
    <property type="protein sequence ID" value="CAL4766334.1"/>
    <property type="molecule type" value="Genomic_DNA"/>
</dbReference>
<dbReference type="Proteomes" id="UP001152797">
    <property type="component" value="Unassembled WGS sequence"/>
</dbReference>
<reference evidence="3" key="1">
    <citation type="submission" date="2022-10" db="EMBL/GenBank/DDBJ databases">
        <authorList>
            <person name="Chen Y."/>
            <person name="Dougan E. K."/>
            <person name="Chan C."/>
            <person name="Rhodes N."/>
            <person name="Thang M."/>
        </authorList>
    </citation>
    <scope>NUCLEOTIDE SEQUENCE</scope>
</reference>
<keyword evidence="5" id="KW-1185">Reference proteome</keyword>
<comment type="caution">
    <text evidence="3">The sequence shown here is derived from an EMBL/GenBank/DDBJ whole genome shotgun (WGS) entry which is preliminary data.</text>
</comment>
<accession>A0A9P1BSY1</accession>
<organism evidence="3">
    <name type="scientific">Cladocopium goreaui</name>
    <dbReference type="NCBI Taxonomy" id="2562237"/>
    <lineage>
        <taxon>Eukaryota</taxon>
        <taxon>Sar</taxon>
        <taxon>Alveolata</taxon>
        <taxon>Dinophyceae</taxon>
        <taxon>Suessiales</taxon>
        <taxon>Symbiodiniaceae</taxon>
        <taxon>Cladocopium</taxon>
    </lineage>
</organism>
<evidence type="ECO:0000313" key="4">
    <source>
        <dbReference type="EMBL" id="CAL4766334.1"/>
    </source>
</evidence>
<dbReference type="Pfam" id="PF18299">
    <property type="entry name" value="R2K_2"/>
    <property type="match status" value="1"/>
</dbReference>
<keyword evidence="1" id="KW-0812">Transmembrane</keyword>
<evidence type="ECO:0000313" key="3">
    <source>
        <dbReference type="EMBL" id="CAI3979022.1"/>
    </source>
</evidence>
<sequence>MRGLWFCWRHRAGEHCDWSQRSGAYSAGMVEENTSTTETNKVNNLAWAPFGYWAHMSCLVLRTQIWTEFLDYDPDSACGRRTTSTLLGKALSKALVVVLLAMEGLVTWYFFEDFLMRLFSISGMVAFVALEVLRGTDDKDVCRQICPWPGPMVDADFPRRAFIQTFDDVPRDYQPVVAELKRRGVEIQLRTTESVLAKPLPLTTMDLVVGDFDWTKMALKQLACAMPAPPDYPKCLEHLLHRKIWSSTLGEVRDLLTAQSLGQVFIKPKVDTKAFSAIIEPKDQMLNTLLDGIPGVLDPLAPDMAVHCAEVVDFISEYRVYVVDGEIRAICHYKGPEDDFLDESVIKEAVSTLCNSEEGRDLTGMGMDFAVLKQPDGQILTCLVEVNDGYSLGLYPGLSGKDYTDLLISRWRRLVA</sequence>